<dbReference type="OrthoDB" id="954262at2"/>
<protein>
    <submittedName>
        <fullName evidence="1">Ferritin-like domain-containing protein</fullName>
    </submittedName>
</protein>
<dbReference type="AlphaFoldDB" id="A0A550HX01"/>
<dbReference type="Proteomes" id="UP000315131">
    <property type="component" value="Unassembled WGS sequence"/>
</dbReference>
<dbReference type="SUPFAM" id="SSF47240">
    <property type="entry name" value="Ferritin-like"/>
    <property type="match status" value="1"/>
</dbReference>
<comment type="caution">
    <text evidence="1">The sequence shown here is derived from an EMBL/GenBank/DDBJ whole genome shotgun (WGS) entry which is preliminary data.</text>
</comment>
<dbReference type="EMBL" id="VHSF01000005">
    <property type="protein sequence ID" value="TRO63277.1"/>
    <property type="molecule type" value="Genomic_DNA"/>
</dbReference>
<reference evidence="1 2" key="1">
    <citation type="submission" date="2019-06" db="EMBL/GenBank/DDBJ databases">
        <title>Gramella sabulilitoris sp. nov., isolated from a marine sand.</title>
        <authorList>
            <person name="Yoon J.-H."/>
        </authorList>
    </citation>
    <scope>NUCLEOTIDE SEQUENCE [LARGE SCALE GENOMIC DNA]</scope>
    <source>
        <strain evidence="1 2">HSMS-1</strain>
    </source>
</reference>
<dbReference type="Pfam" id="PF13668">
    <property type="entry name" value="Ferritin_2"/>
    <property type="match status" value="1"/>
</dbReference>
<accession>A0A550HX01</accession>
<organism evidence="1 2">
    <name type="scientific">Christiangramia sabulilitoris</name>
    <dbReference type="NCBI Taxonomy" id="2583991"/>
    <lineage>
        <taxon>Bacteria</taxon>
        <taxon>Pseudomonadati</taxon>
        <taxon>Bacteroidota</taxon>
        <taxon>Flavobacteriia</taxon>
        <taxon>Flavobacteriales</taxon>
        <taxon>Flavobacteriaceae</taxon>
        <taxon>Christiangramia</taxon>
    </lineage>
</organism>
<evidence type="ECO:0000313" key="2">
    <source>
        <dbReference type="Proteomes" id="UP000315131"/>
    </source>
</evidence>
<dbReference type="RefSeq" id="WP_143411842.1">
    <property type="nucleotide sequence ID" value="NZ_VHSF01000005.1"/>
</dbReference>
<proteinExistence type="predicted"/>
<sequence length="267" mass="29263">MKKPVIKVELPETEKSNSGKSRRKFLKLGGLAFVGTSLFLTSCEPESEEFVTADARAKGVNNKRVFNLGEGDRAILNYAYILEQLEAAFYARVVTDTGLSYSPVEPNEEQILTDIYYHEVIHREFFKTALNSFFDPGEIAPDLEFDFSAVTFSNRSNVLAVSQLLEDTGVQAYNGAGKLLENTEFLLLAGKIVSVEARHASAIRDLINPGSQDFASGDYVLGTTLLTDIGGSDLAYDRATPPRDILAAVSDTGFLNTRFITNNIPTA</sequence>
<name>A0A550HX01_9FLAO</name>
<keyword evidence="2" id="KW-1185">Reference proteome</keyword>
<gene>
    <name evidence="1" type="ORF">FGM01_14120</name>
</gene>
<evidence type="ECO:0000313" key="1">
    <source>
        <dbReference type="EMBL" id="TRO63277.1"/>
    </source>
</evidence>
<dbReference type="InterPro" id="IPR009078">
    <property type="entry name" value="Ferritin-like_SF"/>
</dbReference>